<name>A0A5P1ESF2_ASPOF</name>
<dbReference type="AlphaFoldDB" id="A0A5P1ESF2"/>
<reference evidence="3" key="1">
    <citation type="journal article" date="2017" name="Nat. Commun.">
        <title>The asparagus genome sheds light on the origin and evolution of a young Y chromosome.</title>
        <authorList>
            <person name="Harkess A."/>
            <person name="Zhou J."/>
            <person name="Xu C."/>
            <person name="Bowers J.E."/>
            <person name="Van der Hulst R."/>
            <person name="Ayyampalayam S."/>
            <person name="Mercati F."/>
            <person name="Riccardi P."/>
            <person name="McKain M.R."/>
            <person name="Kakrana A."/>
            <person name="Tang H."/>
            <person name="Ray J."/>
            <person name="Groenendijk J."/>
            <person name="Arikit S."/>
            <person name="Mathioni S.M."/>
            <person name="Nakano M."/>
            <person name="Shan H."/>
            <person name="Telgmann-Rauber A."/>
            <person name="Kanno A."/>
            <person name="Yue Z."/>
            <person name="Chen H."/>
            <person name="Li W."/>
            <person name="Chen Y."/>
            <person name="Xu X."/>
            <person name="Zhang Y."/>
            <person name="Luo S."/>
            <person name="Chen H."/>
            <person name="Gao J."/>
            <person name="Mao Z."/>
            <person name="Pires J.C."/>
            <person name="Luo M."/>
            <person name="Kudrna D."/>
            <person name="Wing R.A."/>
            <person name="Meyers B.C."/>
            <person name="Yi K."/>
            <person name="Kong H."/>
            <person name="Lavrijsen P."/>
            <person name="Sunseri F."/>
            <person name="Falavigna A."/>
            <person name="Ye Y."/>
            <person name="Leebens-Mack J.H."/>
            <person name="Chen G."/>
        </authorList>
    </citation>
    <scope>NUCLEOTIDE SEQUENCE [LARGE SCALE GENOMIC DNA]</scope>
    <source>
        <strain evidence="3">cv. DH0086</strain>
    </source>
</reference>
<keyword evidence="3" id="KW-1185">Reference proteome</keyword>
<gene>
    <name evidence="2" type="ORF">A4U43_C05F600</name>
</gene>
<evidence type="ECO:0000313" key="3">
    <source>
        <dbReference type="Proteomes" id="UP000243459"/>
    </source>
</evidence>
<sequence length="68" mass="7183">MAPKTAVNKGKGKKVAGPSDNPASSFTSSVMHPSVLIPQYGAFGADDTQAMEYDFHYSSLEGIPMFGD</sequence>
<protein>
    <submittedName>
        <fullName evidence="2">Uncharacterized protein</fullName>
    </submittedName>
</protein>
<accession>A0A5P1ESF2</accession>
<feature type="region of interest" description="Disordered" evidence="1">
    <location>
        <begin position="1"/>
        <end position="28"/>
    </location>
</feature>
<organism evidence="2 3">
    <name type="scientific">Asparagus officinalis</name>
    <name type="common">Garden asparagus</name>
    <dbReference type="NCBI Taxonomy" id="4686"/>
    <lineage>
        <taxon>Eukaryota</taxon>
        <taxon>Viridiplantae</taxon>
        <taxon>Streptophyta</taxon>
        <taxon>Embryophyta</taxon>
        <taxon>Tracheophyta</taxon>
        <taxon>Spermatophyta</taxon>
        <taxon>Magnoliopsida</taxon>
        <taxon>Liliopsida</taxon>
        <taxon>Asparagales</taxon>
        <taxon>Asparagaceae</taxon>
        <taxon>Asparagoideae</taxon>
        <taxon>Asparagus</taxon>
    </lineage>
</organism>
<dbReference type="Gramene" id="ONK67491">
    <property type="protein sequence ID" value="ONK67491"/>
    <property type="gene ID" value="A4U43_C05F600"/>
</dbReference>
<evidence type="ECO:0000256" key="1">
    <source>
        <dbReference type="SAM" id="MobiDB-lite"/>
    </source>
</evidence>
<dbReference type="EMBL" id="CM007385">
    <property type="protein sequence ID" value="ONK67491.1"/>
    <property type="molecule type" value="Genomic_DNA"/>
</dbReference>
<evidence type="ECO:0000313" key="2">
    <source>
        <dbReference type="EMBL" id="ONK67491.1"/>
    </source>
</evidence>
<proteinExistence type="predicted"/>
<dbReference type="Proteomes" id="UP000243459">
    <property type="component" value="Chromosome 5"/>
</dbReference>